<organism evidence="2 3">
    <name type="scientific">Clostridium innocuum</name>
    <dbReference type="NCBI Taxonomy" id="1522"/>
    <lineage>
        <taxon>Bacteria</taxon>
        <taxon>Bacillati</taxon>
        <taxon>Bacillota</taxon>
        <taxon>Clostridia</taxon>
        <taxon>Eubacteriales</taxon>
        <taxon>Clostridiaceae</taxon>
        <taxon>Clostridium</taxon>
    </lineage>
</organism>
<feature type="transmembrane region" description="Helical" evidence="1">
    <location>
        <begin position="203"/>
        <end position="221"/>
    </location>
</feature>
<protein>
    <submittedName>
        <fullName evidence="2">ATP-binding protein</fullName>
    </submittedName>
</protein>
<sequence length="307" mass="34400">MNNQTRKITEGAMMCAIVGLVLFINRQLGNMLEYFMYWVLTFPILVYTAKYGVRNALVPSVSMLLLSFMISSPTTIFYLFSCIVVGLVYGGGVRKGWKNGTLLVFSGIFTFFSYLVTTVLLAAVFGYDPAEDIELVKTILELMNIHTGIDLMKTVTIIVVLVAVLMSVLQTMCIHMIGNILLSRLHIRVHLMNNILSIRAPKWNGWLILVIWVLFYSRNVLKLNQEASTILLGAYLVCKVYAIACGAMCIMGLLVLLRKRAFVLLLMIAVFVPYVQDVIAVIGIADILFLLRDKMKRGVINGSFGKF</sequence>
<keyword evidence="2" id="KW-0067">ATP-binding</keyword>
<feature type="transmembrane region" description="Helical" evidence="1">
    <location>
        <begin position="155"/>
        <end position="183"/>
    </location>
</feature>
<dbReference type="PANTHER" id="PTHR41324:SF1">
    <property type="entry name" value="DUF2232 DOMAIN-CONTAINING PROTEIN"/>
    <property type="match status" value="1"/>
</dbReference>
<dbReference type="Pfam" id="PF09991">
    <property type="entry name" value="DUF2232"/>
    <property type="match status" value="1"/>
</dbReference>
<keyword evidence="2" id="KW-0547">Nucleotide-binding</keyword>
<dbReference type="EMBL" id="JQIF01000058">
    <property type="protein sequence ID" value="KGJ52639.1"/>
    <property type="molecule type" value="Genomic_DNA"/>
</dbReference>
<dbReference type="InterPro" id="IPR018710">
    <property type="entry name" value="DUF2232"/>
</dbReference>
<keyword evidence="1" id="KW-0472">Membrane</keyword>
<evidence type="ECO:0000256" key="1">
    <source>
        <dbReference type="SAM" id="Phobius"/>
    </source>
</evidence>
<gene>
    <name evidence="2" type="ORF">CIAN88_13725</name>
</gene>
<dbReference type="GO" id="GO:0005524">
    <property type="term" value="F:ATP binding"/>
    <property type="evidence" value="ECO:0007669"/>
    <property type="project" value="UniProtKB-KW"/>
</dbReference>
<dbReference type="Proteomes" id="UP000030008">
    <property type="component" value="Unassembled WGS sequence"/>
</dbReference>
<name>A0A099I3T0_CLOIN</name>
<comment type="caution">
    <text evidence="2">The sequence shown here is derived from an EMBL/GenBank/DDBJ whole genome shotgun (WGS) entry which is preliminary data.</text>
</comment>
<accession>A0A099I3T0</accession>
<feature type="transmembrane region" description="Helical" evidence="1">
    <location>
        <begin position="65"/>
        <end position="90"/>
    </location>
</feature>
<dbReference type="AlphaFoldDB" id="A0A099I3T0"/>
<keyword evidence="1" id="KW-0812">Transmembrane</keyword>
<feature type="transmembrane region" description="Helical" evidence="1">
    <location>
        <begin position="233"/>
        <end position="256"/>
    </location>
</feature>
<keyword evidence="1" id="KW-1133">Transmembrane helix</keyword>
<feature type="transmembrane region" description="Helical" evidence="1">
    <location>
        <begin position="262"/>
        <end position="291"/>
    </location>
</feature>
<evidence type="ECO:0000313" key="2">
    <source>
        <dbReference type="EMBL" id="KGJ52639.1"/>
    </source>
</evidence>
<proteinExistence type="predicted"/>
<evidence type="ECO:0000313" key="3">
    <source>
        <dbReference type="Proteomes" id="UP000030008"/>
    </source>
</evidence>
<dbReference type="RefSeq" id="WP_044905948.1">
    <property type="nucleotide sequence ID" value="NZ_JQIF01000058.1"/>
</dbReference>
<reference evidence="2 3" key="1">
    <citation type="submission" date="2014-08" db="EMBL/GenBank/DDBJ databases">
        <title>Clostridium innocuum, an unnegligible vancomycin-resistant pathogen causing extra-intestinal infections.</title>
        <authorList>
            <person name="Feng Y."/>
            <person name="Chiu C.-H."/>
        </authorList>
    </citation>
    <scope>NUCLEOTIDE SEQUENCE [LARGE SCALE GENOMIC DNA]</scope>
    <source>
        <strain evidence="2 3">AN88</strain>
    </source>
</reference>
<feature type="transmembrane region" description="Helical" evidence="1">
    <location>
        <begin position="102"/>
        <end position="127"/>
    </location>
</feature>
<dbReference type="PANTHER" id="PTHR41324">
    <property type="entry name" value="MEMBRANE PROTEIN-RELATED"/>
    <property type="match status" value="1"/>
</dbReference>
<feature type="transmembrane region" description="Helical" evidence="1">
    <location>
        <begin position="35"/>
        <end position="53"/>
    </location>
</feature>